<organism evidence="4 5">
    <name type="scientific">Rathayibacter tritici</name>
    <dbReference type="NCBI Taxonomy" id="33888"/>
    <lineage>
        <taxon>Bacteria</taxon>
        <taxon>Bacillati</taxon>
        <taxon>Actinomycetota</taxon>
        <taxon>Actinomycetes</taxon>
        <taxon>Micrococcales</taxon>
        <taxon>Microbacteriaceae</taxon>
        <taxon>Rathayibacter</taxon>
    </lineage>
</organism>
<keyword evidence="2" id="KW-0413">Isomerase</keyword>
<comment type="catalytic activity">
    <reaction evidence="3">
        <text>alpha-L-fucose = beta-L-fucose</text>
        <dbReference type="Rhea" id="RHEA:25580"/>
        <dbReference type="ChEBI" id="CHEBI:42548"/>
        <dbReference type="ChEBI" id="CHEBI:42589"/>
        <dbReference type="EC" id="5.1.3.29"/>
    </reaction>
</comment>
<dbReference type="InterPro" id="IPR050443">
    <property type="entry name" value="RbsD/FucU_mutarotase"/>
</dbReference>
<dbReference type="Gene3D" id="3.40.1650.10">
    <property type="entry name" value="RbsD-like domain"/>
    <property type="match status" value="1"/>
</dbReference>
<dbReference type="EMBL" id="CP015515">
    <property type="protein sequence ID" value="AND17674.1"/>
    <property type="molecule type" value="Genomic_DNA"/>
</dbReference>
<sequence length="141" mass="14833">MLTTTLLHPGILHAVARAGHGSQILLADGNYPAGTTLGANAELVHLNLRPDLLTVDQVLEALLSAIVVEEATVMTPAAGIDVPAQDGFRRALDGVPFTSLERRAFYAAARTPDVALTIATGDRRIYANLLLTIGVRPADVS</sequence>
<dbReference type="GO" id="GO:0036373">
    <property type="term" value="F:L-fucose mutarotase activity"/>
    <property type="evidence" value="ECO:0007669"/>
    <property type="project" value="UniProtKB-EC"/>
</dbReference>
<dbReference type="Proteomes" id="UP000077071">
    <property type="component" value="Chromosome"/>
</dbReference>
<evidence type="ECO:0000256" key="1">
    <source>
        <dbReference type="ARBA" id="ARBA00000223"/>
    </source>
</evidence>
<evidence type="ECO:0000256" key="3">
    <source>
        <dbReference type="ARBA" id="ARBA00036324"/>
    </source>
</evidence>
<dbReference type="RefSeq" id="WP_068255855.1">
    <property type="nucleotide sequence ID" value="NZ_CP015515.1"/>
</dbReference>
<keyword evidence="5" id="KW-1185">Reference proteome</keyword>
<dbReference type="PATRIC" id="fig|33888.3.peg.2863"/>
<dbReference type="SUPFAM" id="SSF102546">
    <property type="entry name" value="RbsD-like"/>
    <property type="match status" value="1"/>
</dbReference>
<accession>A0A160KVG8</accession>
<dbReference type="STRING" id="33888.A6122_2560"/>
<evidence type="ECO:0000313" key="5">
    <source>
        <dbReference type="Proteomes" id="UP000077071"/>
    </source>
</evidence>
<dbReference type="AlphaFoldDB" id="A0A160KVG8"/>
<gene>
    <name evidence="4" type="ORF">A6122_2560</name>
</gene>
<evidence type="ECO:0000313" key="4">
    <source>
        <dbReference type="EMBL" id="AND17674.1"/>
    </source>
</evidence>
<dbReference type="Pfam" id="PF05025">
    <property type="entry name" value="RbsD_FucU"/>
    <property type="match status" value="1"/>
</dbReference>
<dbReference type="PANTHER" id="PTHR31690:SF4">
    <property type="entry name" value="FUCOSE MUTAROTASE"/>
    <property type="match status" value="1"/>
</dbReference>
<proteinExistence type="predicted"/>
<reference evidence="4 5" key="1">
    <citation type="submission" date="2016-05" db="EMBL/GenBank/DDBJ databases">
        <title>Complete genome sequence of Rathayibacter tritici NCPPB 1953.</title>
        <authorList>
            <person name="Park J."/>
            <person name="Lee H.-H."/>
            <person name="Lee S.-W."/>
            <person name="Seo Y.-S."/>
        </authorList>
    </citation>
    <scope>NUCLEOTIDE SEQUENCE [LARGE SCALE GENOMIC DNA]</scope>
    <source>
        <strain evidence="4 5">NCPPB 1953</strain>
    </source>
</reference>
<evidence type="ECO:0000256" key="2">
    <source>
        <dbReference type="ARBA" id="ARBA00023235"/>
    </source>
</evidence>
<dbReference type="GO" id="GO:0042806">
    <property type="term" value="F:fucose binding"/>
    <property type="evidence" value="ECO:0007669"/>
    <property type="project" value="TreeGrafter"/>
</dbReference>
<dbReference type="OrthoDB" id="9805009at2"/>
<dbReference type="GO" id="GO:0062193">
    <property type="term" value="F:D-ribose pyranase activity"/>
    <property type="evidence" value="ECO:0007669"/>
    <property type="project" value="UniProtKB-EC"/>
</dbReference>
<comment type="catalytic activity">
    <reaction evidence="1">
        <text>beta-D-ribopyranose = beta-D-ribofuranose</text>
        <dbReference type="Rhea" id="RHEA:25432"/>
        <dbReference type="ChEBI" id="CHEBI:27476"/>
        <dbReference type="ChEBI" id="CHEBI:47002"/>
        <dbReference type="EC" id="5.4.99.62"/>
    </reaction>
</comment>
<dbReference type="InterPro" id="IPR007721">
    <property type="entry name" value="RbsD_FucU"/>
</dbReference>
<name>A0A160KVG8_9MICO</name>
<dbReference type="PANTHER" id="PTHR31690">
    <property type="entry name" value="FUCOSE MUTAROTASE"/>
    <property type="match status" value="1"/>
</dbReference>
<protein>
    <submittedName>
        <fullName evidence="4">RbsD or FucU transport</fullName>
    </submittedName>
</protein>
<dbReference type="InterPro" id="IPR023750">
    <property type="entry name" value="RbsD-like_sf"/>
</dbReference>
<dbReference type="KEGG" id="rtn:A6122_2560"/>
<dbReference type="GO" id="GO:0006004">
    <property type="term" value="P:fucose metabolic process"/>
    <property type="evidence" value="ECO:0007669"/>
    <property type="project" value="TreeGrafter"/>
</dbReference>